<dbReference type="AlphaFoldDB" id="A0A084WH44"/>
<evidence type="ECO:0000313" key="3">
    <source>
        <dbReference type="EnsemblMetazoa" id="ASIC017744-PA"/>
    </source>
</evidence>
<dbReference type="Proteomes" id="UP000030765">
    <property type="component" value="Unassembled WGS sequence"/>
</dbReference>
<reference evidence="2 4" key="1">
    <citation type="journal article" date="2014" name="BMC Genomics">
        <title>Genome sequence of Anopheles sinensis provides insight into genetics basis of mosquito competence for malaria parasites.</title>
        <authorList>
            <person name="Zhou D."/>
            <person name="Zhang D."/>
            <person name="Ding G."/>
            <person name="Shi L."/>
            <person name="Hou Q."/>
            <person name="Ye Y."/>
            <person name="Xu Y."/>
            <person name="Zhou H."/>
            <person name="Xiong C."/>
            <person name="Li S."/>
            <person name="Yu J."/>
            <person name="Hong S."/>
            <person name="Yu X."/>
            <person name="Zou P."/>
            <person name="Chen C."/>
            <person name="Chang X."/>
            <person name="Wang W."/>
            <person name="Lv Y."/>
            <person name="Sun Y."/>
            <person name="Ma L."/>
            <person name="Shen B."/>
            <person name="Zhu C."/>
        </authorList>
    </citation>
    <scope>NUCLEOTIDE SEQUENCE [LARGE SCALE GENOMIC DNA]</scope>
</reference>
<reference evidence="3" key="2">
    <citation type="submission" date="2020-05" db="UniProtKB">
        <authorList>
            <consortium name="EnsemblMetazoa"/>
        </authorList>
    </citation>
    <scope>IDENTIFICATION</scope>
</reference>
<name>A0A084WH44_ANOSI</name>
<dbReference type="EnsemblMetazoa" id="ASIC017744-RA">
    <property type="protein sequence ID" value="ASIC017744-PA"/>
    <property type="gene ID" value="ASIC017744"/>
</dbReference>
<evidence type="ECO:0000313" key="4">
    <source>
        <dbReference type="Proteomes" id="UP000030765"/>
    </source>
</evidence>
<accession>A0A084WH44</accession>
<dbReference type="EMBL" id="ATLV01023788">
    <property type="status" value="NOT_ANNOTATED_CDS"/>
    <property type="molecule type" value="Genomic_DNA"/>
</dbReference>
<sequence>MTPPVEGTESFGGGTSTTNDITTGLRGESLFSVCELRNPAVKMLGNEKAF</sequence>
<evidence type="ECO:0000313" key="2">
    <source>
        <dbReference type="EMBL" id="KFB49538.1"/>
    </source>
</evidence>
<proteinExistence type="predicted"/>
<feature type="region of interest" description="Disordered" evidence="1">
    <location>
        <begin position="1"/>
        <end position="23"/>
    </location>
</feature>
<keyword evidence="4" id="KW-1185">Reference proteome</keyword>
<organism evidence="2">
    <name type="scientific">Anopheles sinensis</name>
    <name type="common">Mosquito</name>
    <dbReference type="NCBI Taxonomy" id="74873"/>
    <lineage>
        <taxon>Eukaryota</taxon>
        <taxon>Metazoa</taxon>
        <taxon>Ecdysozoa</taxon>
        <taxon>Arthropoda</taxon>
        <taxon>Hexapoda</taxon>
        <taxon>Insecta</taxon>
        <taxon>Pterygota</taxon>
        <taxon>Neoptera</taxon>
        <taxon>Endopterygota</taxon>
        <taxon>Diptera</taxon>
        <taxon>Nematocera</taxon>
        <taxon>Culicoidea</taxon>
        <taxon>Culicidae</taxon>
        <taxon>Anophelinae</taxon>
        <taxon>Anopheles</taxon>
    </lineage>
</organism>
<dbReference type="EMBL" id="KE525346">
    <property type="protein sequence ID" value="KFB49538.1"/>
    <property type="molecule type" value="Genomic_DNA"/>
</dbReference>
<gene>
    <name evidence="2" type="ORF">ZHAS_00017744</name>
</gene>
<evidence type="ECO:0000256" key="1">
    <source>
        <dbReference type="SAM" id="MobiDB-lite"/>
    </source>
</evidence>
<dbReference type="VEuPathDB" id="VectorBase:ASIC017744"/>
<protein>
    <submittedName>
        <fullName evidence="2 3">Amino acid adenylation protein</fullName>
    </submittedName>
</protein>